<sequence length="102" mass="11243">MHHYIVSVHCLTLRGPQNRPTIQGIKGPSGMFGSLGWITRSSPSRMEGRLFPDSSLRDRKAVSKPTKIREKFQGSDSKIGFRALLSRMPSSKNSSIGSELNG</sequence>
<protein>
    <submittedName>
        <fullName evidence="1">Uncharacterized protein</fullName>
    </submittedName>
</protein>
<gene>
    <name evidence="1" type="ORF">NPIL_133761</name>
</gene>
<dbReference type="EMBL" id="BMAW01083246">
    <property type="protein sequence ID" value="GFU32802.1"/>
    <property type="molecule type" value="Genomic_DNA"/>
</dbReference>
<comment type="caution">
    <text evidence="1">The sequence shown here is derived from an EMBL/GenBank/DDBJ whole genome shotgun (WGS) entry which is preliminary data.</text>
</comment>
<evidence type="ECO:0000313" key="2">
    <source>
        <dbReference type="Proteomes" id="UP000887013"/>
    </source>
</evidence>
<name>A0A8X6QPI6_NEPPI</name>
<dbReference type="Proteomes" id="UP000887013">
    <property type="component" value="Unassembled WGS sequence"/>
</dbReference>
<proteinExistence type="predicted"/>
<accession>A0A8X6QPI6</accession>
<keyword evidence="2" id="KW-1185">Reference proteome</keyword>
<reference evidence="1" key="1">
    <citation type="submission" date="2020-08" db="EMBL/GenBank/DDBJ databases">
        <title>Multicomponent nature underlies the extraordinary mechanical properties of spider dragline silk.</title>
        <authorList>
            <person name="Kono N."/>
            <person name="Nakamura H."/>
            <person name="Mori M."/>
            <person name="Yoshida Y."/>
            <person name="Ohtoshi R."/>
            <person name="Malay A.D."/>
            <person name="Moran D.A.P."/>
            <person name="Tomita M."/>
            <person name="Numata K."/>
            <person name="Arakawa K."/>
        </authorList>
    </citation>
    <scope>NUCLEOTIDE SEQUENCE</scope>
</reference>
<dbReference type="AlphaFoldDB" id="A0A8X6QPI6"/>
<organism evidence="1 2">
    <name type="scientific">Nephila pilipes</name>
    <name type="common">Giant wood spider</name>
    <name type="synonym">Nephila maculata</name>
    <dbReference type="NCBI Taxonomy" id="299642"/>
    <lineage>
        <taxon>Eukaryota</taxon>
        <taxon>Metazoa</taxon>
        <taxon>Ecdysozoa</taxon>
        <taxon>Arthropoda</taxon>
        <taxon>Chelicerata</taxon>
        <taxon>Arachnida</taxon>
        <taxon>Araneae</taxon>
        <taxon>Araneomorphae</taxon>
        <taxon>Entelegynae</taxon>
        <taxon>Araneoidea</taxon>
        <taxon>Nephilidae</taxon>
        <taxon>Nephila</taxon>
    </lineage>
</organism>
<evidence type="ECO:0000313" key="1">
    <source>
        <dbReference type="EMBL" id="GFU32802.1"/>
    </source>
</evidence>